<reference evidence="2" key="1">
    <citation type="submission" date="2017-09" db="EMBL/GenBank/DDBJ databases">
        <authorList>
            <person name="Varghese N."/>
            <person name="Submissions S."/>
        </authorList>
    </citation>
    <scope>NUCLEOTIDE SEQUENCE [LARGE SCALE GENOMIC DNA]</scope>
    <source>
        <strain evidence="2">DSM 27208</strain>
    </source>
</reference>
<sequence length="42" mass="4862">MERTFWDLNYGDPSGASLAIEFKSQTESFLLLCSTPPYRQFD</sequence>
<gene>
    <name evidence="1" type="ORF">SAMN06269185_1090</name>
</gene>
<evidence type="ECO:0000313" key="2">
    <source>
        <dbReference type="Proteomes" id="UP000219453"/>
    </source>
</evidence>
<dbReference type="EMBL" id="OBEJ01000001">
    <property type="protein sequence ID" value="SNZ06215.1"/>
    <property type="molecule type" value="Genomic_DNA"/>
</dbReference>
<name>A0A285N9S4_NATPI</name>
<proteinExistence type="predicted"/>
<dbReference type="Proteomes" id="UP000219453">
    <property type="component" value="Unassembled WGS sequence"/>
</dbReference>
<keyword evidence="2" id="KW-1185">Reference proteome</keyword>
<organism evidence="1 2">
    <name type="scientific">Natronoarchaeum philippinense</name>
    <dbReference type="NCBI Taxonomy" id="558529"/>
    <lineage>
        <taxon>Archaea</taxon>
        <taxon>Methanobacteriati</taxon>
        <taxon>Methanobacteriota</taxon>
        <taxon>Stenosarchaea group</taxon>
        <taxon>Halobacteria</taxon>
        <taxon>Halobacteriales</taxon>
        <taxon>Natronoarchaeaceae</taxon>
    </lineage>
</organism>
<evidence type="ECO:0000313" key="1">
    <source>
        <dbReference type="EMBL" id="SNZ06215.1"/>
    </source>
</evidence>
<protein>
    <submittedName>
        <fullName evidence="1">Uncharacterized protein</fullName>
    </submittedName>
</protein>
<dbReference type="AlphaFoldDB" id="A0A285N9S4"/>
<accession>A0A285N9S4</accession>